<gene>
    <name evidence="1" type="primary">Dper\GL16353</name>
    <name evidence="1" type="ORF">Dper_GL16353</name>
</gene>
<dbReference type="EMBL" id="CH700554">
    <property type="protein sequence ID" value="EDW26089.1"/>
    <property type="molecule type" value="Genomic_DNA"/>
</dbReference>
<keyword evidence="2" id="KW-1185">Reference proteome</keyword>
<evidence type="ECO:0000313" key="1">
    <source>
        <dbReference type="EMBL" id="EDW26089.1"/>
    </source>
</evidence>
<dbReference type="HOGENOM" id="CLU_3112358_0_0_1"/>
<sequence>AKSIGRGRGTPLLLKQYCCSSQHLGIKAVRQWDRQSETADYLKDLLNSLLY</sequence>
<feature type="non-terminal residue" evidence="1">
    <location>
        <position position="1"/>
    </location>
</feature>
<dbReference type="Proteomes" id="UP000008744">
    <property type="component" value="Unassembled WGS sequence"/>
</dbReference>
<protein>
    <submittedName>
        <fullName evidence="1">GL16353</fullName>
    </submittedName>
</protein>
<dbReference type="AlphaFoldDB" id="B4ISJ6"/>
<organism evidence="2">
    <name type="scientific">Drosophila persimilis</name>
    <name type="common">Fruit fly</name>
    <dbReference type="NCBI Taxonomy" id="7234"/>
    <lineage>
        <taxon>Eukaryota</taxon>
        <taxon>Metazoa</taxon>
        <taxon>Ecdysozoa</taxon>
        <taxon>Arthropoda</taxon>
        <taxon>Hexapoda</taxon>
        <taxon>Insecta</taxon>
        <taxon>Pterygota</taxon>
        <taxon>Neoptera</taxon>
        <taxon>Endopterygota</taxon>
        <taxon>Diptera</taxon>
        <taxon>Brachycera</taxon>
        <taxon>Muscomorpha</taxon>
        <taxon>Ephydroidea</taxon>
        <taxon>Drosophilidae</taxon>
        <taxon>Drosophila</taxon>
        <taxon>Sophophora</taxon>
    </lineage>
</organism>
<accession>B4ISJ6</accession>
<proteinExistence type="predicted"/>
<evidence type="ECO:0000313" key="2">
    <source>
        <dbReference type="Proteomes" id="UP000008744"/>
    </source>
</evidence>
<reference evidence="1 2" key="1">
    <citation type="journal article" date="2007" name="Nature">
        <title>Evolution of genes and genomes on the Drosophila phylogeny.</title>
        <authorList>
            <consortium name="Drosophila 12 Genomes Consortium"/>
            <person name="Clark A.G."/>
            <person name="Eisen M.B."/>
            <person name="Smith D.R."/>
            <person name="Bergman C.M."/>
            <person name="Oliver B."/>
            <person name="Markow T.A."/>
            <person name="Kaufman T.C."/>
            <person name="Kellis M."/>
            <person name="Gelbart W."/>
            <person name="Iyer V.N."/>
            <person name="Pollard D.A."/>
            <person name="Sackton T.B."/>
            <person name="Larracuente A.M."/>
            <person name="Singh N.D."/>
            <person name="Abad J.P."/>
            <person name="Abt D.N."/>
            <person name="Adryan B."/>
            <person name="Aguade M."/>
            <person name="Akashi H."/>
            <person name="Anderson W.W."/>
            <person name="Aquadro C.F."/>
            <person name="Ardell D.H."/>
            <person name="Arguello R."/>
            <person name="Artieri C.G."/>
            <person name="Barbash D.A."/>
            <person name="Barker D."/>
            <person name="Barsanti P."/>
            <person name="Batterham P."/>
            <person name="Batzoglou S."/>
            <person name="Begun D."/>
            <person name="Bhutkar A."/>
            <person name="Blanco E."/>
            <person name="Bosak S.A."/>
            <person name="Bradley R.K."/>
            <person name="Brand A.D."/>
            <person name="Brent M.R."/>
            <person name="Brooks A.N."/>
            <person name="Brown R.H."/>
            <person name="Butlin R.K."/>
            <person name="Caggese C."/>
            <person name="Calvi B.R."/>
            <person name="Bernardo de Carvalho A."/>
            <person name="Caspi A."/>
            <person name="Castrezana S."/>
            <person name="Celniker S.E."/>
            <person name="Chang J.L."/>
            <person name="Chapple C."/>
            <person name="Chatterji S."/>
            <person name="Chinwalla A."/>
            <person name="Civetta A."/>
            <person name="Clifton S.W."/>
            <person name="Comeron J.M."/>
            <person name="Costello J.C."/>
            <person name="Coyne J.A."/>
            <person name="Daub J."/>
            <person name="David R.G."/>
            <person name="Delcher A.L."/>
            <person name="Delehaunty K."/>
            <person name="Do C.B."/>
            <person name="Ebling H."/>
            <person name="Edwards K."/>
            <person name="Eickbush T."/>
            <person name="Evans J.D."/>
            <person name="Filipski A."/>
            <person name="Findeiss S."/>
            <person name="Freyhult E."/>
            <person name="Fulton L."/>
            <person name="Fulton R."/>
            <person name="Garcia A.C."/>
            <person name="Gardiner A."/>
            <person name="Garfield D.A."/>
            <person name="Garvin B.E."/>
            <person name="Gibson G."/>
            <person name="Gilbert D."/>
            <person name="Gnerre S."/>
            <person name="Godfrey J."/>
            <person name="Good R."/>
            <person name="Gotea V."/>
            <person name="Gravely B."/>
            <person name="Greenberg A.J."/>
            <person name="Griffiths-Jones S."/>
            <person name="Gross S."/>
            <person name="Guigo R."/>
            <person name="Gustafson E.A."/>
            <person name="Haerty W."/>
            <person name="Hahn M.W."/>
            <person name="Halligan D.L."/>
            <person name="Halpern A.L."/>
            <person name="Halter G.M."/>
            <person name="Han M.V."/>
            <person name="Heger A."/>
            <person name="Hillier L."/>
            <person name="Hinrichs A.S."/>
            <person name="Holmes I."/>
            <person name="Hoskins R.A."/>
            <person name="Hubisz M.J."/>
            <person name="Hultmark D."/>
            <person name="Huntley M.A."/>
            <person name="Jaffe D.B."/>
            <person name="Jagadeeshan S."/>
            <person name="Jeck W.R."/>
            <person name="Johnson J."/>
            <person name="Jones C.D."/>
            <person name="Jordan W.C."/>
            <person name="Karpen G.H."/>
            <person name="Kataoka E."/>
            <person name="Keightley P.D."/>
            <person name="Kheradpour P."/>
            <person name="Kirkness E.F."/>
            <person name="Koerich L.B."/>
            <person name="Kristiansen K."/>
            <person name="Kudrna D."/>
            <person name="Kulathinal R.J."/>
            <person name="Kumar S."/>
            <person name="Kwok R."/>
            <person name="Lander E."/>
            <person name="Langley C.H."/>
            <person name="Lapoint R."/>
            <person name="Lazzaro B.P."/>
            <person name="Lee S.J."/>
            <person name="Levesque L."/>
            <person name="Li R."/>
            <person name="Lin C.F."/>
            <person name="Lin M.F."/>
            <person name="Lindblad-Toh K."/>
            <person name="Llopart A."/>
            <person name="Long M."/>
            <person name="Low L."/>
            <person name="Lozovsky E."/>
            <person name="Lu J."/>
            <person name="Luo M."/>
            <person name="Machado C.A."/>
            <person name="Makalowski W."/>
            <person name="Marzo M."/>
            <person name="Matsuda M."/>
            <person name="Matzkin L."/>
            <person name="McAllister B."/>
            <person name="McBride C.S."/>
            <person name="McKernan B."/>
            <person name="McKernan K."/>
            <person name="Mendez-Lago M."/>
            <person name="Minx P."/>
            <person name="Mollenhauer M.U."/>
            <person name="Montooth K."/>
            <person name="Mount S.M."/>
            <person name="Mu X."/>
            <person name="Myers E."/>
            <person name="Negre B."/>
            <person name="Newfeld S."/>
            <person name="Nielsen R."/>
            <person name="Noor M.A."/>
            <person name="O'Grady P."/>
            <person name="Pachter L."/>
            <person name="Papaceit M."/>
            <person name="Parisi M.J."/>
            <person name="Parisi M."/>
            <person name="Parts L."/>
            <person name="Pedersen J.S."/>
            <person name="Pesole G."/>
            <person name="Phillippy A.M."/>
            <person name="Ponting C.P."/>
            <person name="Pop M."/>
            <person name="Porcelli D."/>
            <person name="Powell J.R."/>
            <person name="Prohaska S."/>
            <person name="Pruitt K."/>
            <person name="Puig M."/>
            <person name="Quesneville H."/>
            <person name="Ram K.R."/>
            <person name="Rand D."/>
            <person name="Rasmussen M.D."/>
            <person name="Reed L.K."/>
            <person name="Reenan R."/>
            <person name="Reily A."/>
            <person name="Remington K.A."/>
            <person name="Rieger T.T."/>
            <person name="Ritchie M.G."/>
            <person name="Robin C."/>
            <person name="Rogers Y.H."/>
            <person name="Rohde C."/>
            <person name="Rozas J."/>
            <person name="Rubenfield M.J."/>
            <person name="Ruiz A."/>
            <person name="Russo S."/>
            <person name="Salzberg S.L."/>
            <person name="Sanchez-Gracia A."/>
            <person name="Saranga D.J."/>
            <person name="Sato H."/>
            <person name="Schaeffer S.W."/>
            <person name="Schatz M.C."/>
            <person name="Schlenke T."/>
            <person name="Schwartz R."/>
            <person name="Segarra C."/>
            <person name="Singh R.S."/>
            <person name="Sirot L."/>
            <person name="Sirota M."/>
            <person name="Sisneros N.B."/>
            <person name="Smith C.D."/>
            <person name="Smith T.F."/>
            <person name="Spieth J."/>
            <person name="Stage D.E."/>
            <person name="Stark A."/>
            <person name="Stephan W."/>
            <person name="Strausberg R.L."/>
            <person name="Strempel S."/>
            <person name="Sturgill D."/>
            <person name="Sutton G."/>
            <person name="Sutton G.G."/>
            <person name="Tao W."/>
            <person name="Teichmann S."/>
            <person name="Tobari Y.N."/>
            <person name="Tomimura Y."/>
            <person name="Tsolas J.M."/>
            <person name="Valente V.L."/>
            <person name="Venter E."/>
            <person name="Venter J.C."/>
            <person name="Vicario S."/>
            <person name="Vieira F.G."/>
            <person name="Vilella A.J."/>
            <person name="Villasante A."/>
            <person name="Walenz B."/>
            <person name="Wang J."/>
            <person name="Wasserman M."/>
            <person name="Watts T."/>
            <person name="Wilson D."/>
            <person name="Wilson R.K."/>
            <person name="Wing R.A."/>
            <person name="Wolfner M.F."/>
            <person name="Wong A."/>
            <person name="Wong G.K."/>
            <person name="Wu C.I."/>
            <person name="Wu G."/>
            <person name="Yamamoto D."/>
            <person name="Yang H.P."/>
            <person name="Yang S.P."/>
            <person name="Yorke J.A."/>
            <person name="Yoshida K."/>
            <person name="Zdobnov E."/>
            <person name="Zhang P."/>
            <person name="Zhang Y."/>
            <person name="Zimin A.V."/>
            <person name="Baldwin J."/>
            <person name="Abdouelleil A."/>
            <person name="Abdulkadir J."/>
            <person name="Abebe A."/>
            <person name="Abera B."/>
            <person name="Abreu J."/>
            <person name="Acer S.C."/>
            <person name="Aftuck L."/>
            <person name="Alexander A."/>
            <person name="An P."/>
            <person name="Anderson E."/>
            <person name="Anderson S."/>
            <person name="Arachi H."/>
            <person name="Azer M."/>
            <person name="Bachantsang P."/>
            <person name="Barry A."/>
            <person name="Bayul T."/>
            <person name="Berlin A."/>
            <person name="Bessette D."/>
            <person name="Bloom T."/>
            <person name="Blye J."/>
            <person name="Boguslavskiy L."/>
            <person name="Bonnet C."/>
            <person name="Boukhgalter B."/>
            <person name="Bourzgui I."/>
            <person name="Brown A."/>
            <person name="Cahill P."/>
            <person name="Channer S."/>
            <person name="Cheshatsang Y."/>
            <person name="Chuda L."/>
            <person name="Citroen M."/>
            <person name="Collymore A."/>
            <person name="Cooke P."/>
            <person name="Costello M."/>
            <person name="D'Aco K."/>
            <person name="Daza R."/>
            <person name="De Haan G."/>
            <person name="DeGray S."/>
            <person name="DeMaso C."/>
            <person name="Dhargay N."/>
            <person name="Dooley K."/>
            <person name="Dooley E."/>
            <person name="Doricent M."/>
            <person name="Dorje P."/>
            <person name="Dorjee K."/>
            <person name="Dupes A."/>
            <person name="Elong R."/>
            <person name="Falk J."/>
            <person name="Farina A."/>
            <person name="Faro S."/>
            <person name="Ferguson D."/>
            <person name="Fisher S."/>
            <person name="Foley C.D."/>
            <person name="Franke A."/>
            <person name="Friedrich D."/>
            <person name="Gadbois L."/>
            <person name="Gearin G."/>
            <person name="Gearin C.R."/>
            <person name="Giannoukos G."/>
            <person name="Goode T."/>
            <person name="Graham J."/>
            <person name="Grandbois E."/>
            <person name="Grewal S."/>
            <person name="Gyaltsen K."/>
            <person name="Hafez N."/>
            <person name="Hagos B."/>
            <person name="Hall J."/>
            <person name="Henson C."/>
            <person name="Hollinger A."/>
            <person name="Honan T."/>
            <person name="Huard M.D."/>
            <person name="Hughes L."/>
            <person name="Hurhula B."/>
            <person name="Husby M.E."/>
            <person name="Kamat A."/>
            <person name="Kanga B."/>
            <person name="Kashin S."/>
            <person name="Khazanovich D."/>
            <person name="Kisner P."/>
            <person name="Lance K."/>
            <person name="Lara M."/>
            <person name="Lee W."/>
            <person name="Lennon N."/>
            <person name="Letendre F."/>
            <person name="LeVine R."/>
            <person name="Lipovsky A."/>
            <person name="Liu X."/>
            <person name="Liu J."/>
            <person name="Liu S."/>
            <person name="Lokyitsang T."/>
            <person name="Lokyitsang Y."/>
            <person name="Lubonja R."/>
            <person name="Lui A."/>
            <person name="MacDonald P."/>
            <person name="Magnisalis V."/>
            <person name="Maru K."/>
            <person name="Matthews C."/>
            <person name="McCusker W."/>
            <person name="McDonough S."/>
            <person name="Mehta T."/>
            <person name="Meldrim J."/>
            <person name="Meneus L."/>
            <person name="Mihai O."/>
            <person name="Mihalev A."/>
            <person name="Mihova T."/>
            <person name="Mittelman R."/>
            <person name="Mlenga V."/>
            <person name="Montmayeur A."/>
            <person name="Mulrain L."/>
            <person name="Navidi A."/>
            <person name="Naylor J."/>
            <person name="Negash T."/>
            <person name="Nguyen T."/>
            <person name="Nguyen N."/>
            <person name="Nicol R."/>
            <person name="Norbu C."/>
            <person name="Norbu N."/>
            <person name="Novod N."/>
            <person name="O'Neill B."/>
            <person name="Osman S."/>
            <person name="Markiewicz E."/>
            <person name="Oyono O.L."/>
            <person name="Patti C."/>
            <person name="Phunkhang P."/>
            <person name="Pierre F."/>
            <person name="Priest M."/>
            <person name="Raghuraman S."/>
            <person name="Rege F."/>
            <person name="Reyes R."/>
            <person name="Rise C."/>
            <person name="Rogov P."/>
            <person name="Ross K."/>
            <person name="Ryan E."/>
            <person name="Settipalli S."/>
            <person name="Shea T."/>
            <person name="Sherpa N."/>
            <person name="Shi L."/>
            <person name="Shih D."/>
            <person name="Sparrow T."/>
            <person name="Spaulding J."/>
            <person name="Stalker J."/>
            <person name="Stange-Thomann N."/>
            <person name="Stavropoulos S."/>
            <person name="Stone C."/>
            <person name="Strader C."/>
            <person name="Tesfaye S."/>
            <person name="Thomson T."/>
            <person name="Thoulutsang Y."/>
            <person name="Thoulutsang D."/>
            <person name="Topham K."/>
            <person name="Topping I."/>
            <person name="Tsamla T."/>
            <person name="Vassiliev H."/>
            <person name="Vo A."/>
            <person name="Wangchuk T."/>
            <person name="Wangdi T."/>
            <person name="Weiand M."/>
            <person name="Wilkinson J."/>
            <person name="Wilson A."/>
            <person name="Yadav S."/>
            <person name="Young G."/>
            <person name="Yu Q."/>
            <person name="Zembek L."/>
            <person name="Zhong D."/>
            <person name="Zimmer A."/>
            <person name="Zwirko Z."/>
            <person name="Jaffe D.B."/>
            <person name="Alvarez P."/>
            <person name="Brockman W."/>
            <person name="Butler J."/>
            <person name="Chin C."/>
            <person name="Gnerre S."/>
            <person name="Grabherr M."/>
            <person name="Kleber M."/>
            <person name="Mauceli E."/>
            <person name="MacCallum I."/>
        </authorList>
    </citation>
    <scope>NUCLEOTIDE SEQUENCE [LARGE SCALE GENOMIC DNA]</scope>
    <source>
        <strain evidence="2">MSH-3 / Tucson 14011-0111.49</strain>
    </source>
</reference>
<name>B4ISJ6_DROPE</name>